<dbReference type="Pfam" id="PF00589">
    <property type="entry name" value="Phage_integrase"/>
    <property type="match status" value="1"/>
</dbReference>
<keyword evidence="3" id="KW-0233">DNA recombination</keyword>
<dbReference type="InterPro" id="IPR002104">
    <property type="entry name" value="Integrase_catalytic"/>
</dbReference>
<dbReference type="InterPro" id="IPR013762">
    <property type="entry name" value="Integrase-like_cat_sf"/>
</dbReference>
<dbReference type="GO" id="GO:0015074">
    <property type="term" value="P:DNA integration"/>
    <property type="evidence" value="ECO:0007669"/>
    <property type="project" value="InterPro"/>
</dbReference>
<organism evidence="5 6">
    <name type="scientific">Streptomyces xinghaiensis</name>
    <dbReference type="NCBI Taxonomy" id="1038928"/>
    <lineage>
        <taxon>Bacteria</taxon>
        <taxon>Bacillati</taxon>
        <taxon>Actinomycetota</taxon>
        <taxon>Actinomycetes</taxon>
        <taxon>Kitasatosporales</taxon>
        <taxon>Streptomycetaceae</taxon>
        <taxon>Streptomyces</taxon>
    </lineage>
</organism>
<dbReference type="GO" id="GO:0006310">
    <property type="term" value="P:DNA recombination"/>
    <property type="evidence" value="ECO:0007669"/>
    <property type="project" value="UniProtKB-KW"/>
</dbReference>
<keyword evidence="6" id="KW-1185">Reference proteome</keyword>
<evidence type="ECO:0000256" key="3">
    <source>
        <dbReference type="ARBA" id="ARBA00023172"/>
    </source>
</evidence>
<comment type="similarity">
    <text evidence="1">Belongs to the 'phage' integrase family.</text>
</comment>
<dbReference type="PANTHER" id="PTHR30349:SF64">
    <property type="entry name" value="PROPHAGE INTEGRASE INTD-RELATED"/>
    <property type="match status" value="1"/>
</dbReference>
<protein>
    <submittedName>
        <fullName evidence="5">Site-specific integrase</fullName>
    </submittedName>
</protein>
<dbReference type="Proteomes" id="UP000028058">
    <property type="component" value="Unassembled WGS sequence"/>
</dbReference>
<dbReference type="SUPFAM" id="SSF56349">
    <property type="entry name" value="DNA breaking-rejoining enzymes"/>
    <property type="match status" value="1"/>
</dbReference>
<dbReference type="RefSeq" id="WP_043459606.1">
    <property type="nucleotide sequence ID" value="NZ_CP134822.1"/>
</dbReference>
<reference evidence="5 6" key="1">
    <citation type="journal article" date="2014" name="Genome Announc.">
        <title>Draft Genome Sequence of Streptomyces fradiae ATCC 19609, a Strain Highly Sensitive to Antibiotics.</title>
        <authorList>
            <person name="Bekker O.B."/>
            <person name="Klimina K.M."/>
            <person name="Vatlin A.A."/>
            <person name="Zakharevich N.V."/>
            <person name="Kasianov A.S."/>
            <person name="Danilenko V.N."/>
        </authorList>
    </citation>
    <scope>NUCLEOTIDE SEQUENCE [LARGE SCALE GENOMIC DNA]</scope>
    <source>
        <strain evidence="5 6">ATCC 19609</strain>
    </source>
</reference>
<feature type="domain" description="Tyr recombinase" evidence="4">
    <location>
        <begin position="235"/>
        <end position="450"/>
    </location>
</feature>
<name>A0A3R7IVU0_9ACTN</name>
<dbReference type="OrthoDB" id="3773913at2"/>
<accession>A0A3R7IVU0</accession>
<dbReference type="Gene3D" id="1.10.443.10">
    <property type="entry name" value="Intergrase catalytic core"/>
    <property type="match status" value="1"/>
</dbReference>
<evidence type="ECO:0000313" key="5">
    <source>
        <dbReference type="EMBL" id="RKM97282.1"/>
    </source>
</evidence>
<dbReference type="GO" id="GO:0003677">
    <property type="term" value="F:DNA binding"/>
    <property type="evidence" value="ECO:0007669"/>
    <property type="project" value="UniProtKB-KW"/>
</dbReference>
<keyword evidence="2" id="KW-0238">DNA-binding</keyword>
<dbReference type="InterPro" id="IPR050090">
    <property type="entry name" value="Tyrosine_recombinase_XerCD"/>
</dbReference>
<proteinExistence type="inferred from homology"/>
<evidence type="ECO:0000259" key="4">
    <source>
        <dbReference type="PROSITE" id="PS51898"/>
    </source>
</evidence>
<dbReference type="Gene3D" id="1.10.150.130">
    <property type="match status" value="1"/>
</dbReference>
<dbReference type="CDD" id="cd01189">
    <property type="entry name" value="INT_ICEBs1_C_like"/>
    <property type="match status" value="1"/>
</dbReference>
<gene>
    <name evidence="5" type="ORF">SFRA_008615</name>
</gene>
<dbReference type="EMBL" id="JNAD02000003">
    <property type="protein sequence ID" value="RKM97282.1"/>
    <property type="molecule type" value="Genomic_DNA"/>
</dbReference>
<evidence type="ECO:0000256" key="1">
    <source>
        <dbReference type="ARBA" id="ARBA00008857"/>
    </source>
</evidence>
<dbReference type="InterPro" id="IPR010998">
    <property type="entry name" value="Integrase_recombinase_N"/>
</dbReference>
<evidence type="ECO:0000313" key="6">
    <source>
        <dbReference type="Proteomes" id="UP000028058"/>
    </source>
</evidence>
<sequence>MKSYKVSIWKISVNRSARKPTYLVRWAVDGSPFHEVHKTKALADRFRAKLLRAADKGEPFGTVTGLPDSLRSGQAGLSFLELALKYLDHRWADASAKQRDSMTDSLATAVPALVKAMRGRPAPGTLRKALRSYLLAPPRGERERPDDIAAAVAWIEKASLPVAELLETSQVHALVDAVFRKLDGKPAASQTYRRRRAVVFNCLGYAVELGMLPSNPLSKVRRKRQSGHRPVQEVDRRVVVNPRQARELLAAVTYVGGWDRASGRRLRAFYGCLYYAAMRPGEVLGLRRSDCTLPGKGWGRIELAETRPTAGKAWTDSGEAHDRRGLKQRAAGEVRLVPIPPPLVRLLREHLDEFGTAKDGRLFASERGNVVAASSYSRVWKQARELALLPSQVSSVLAARPYDLRHAGVSQWLNSGVPAPEVAARAGHSVDVLLKIYAKCIDGQEAEMNERIMKGLGEDDRSEE</sequence>
<comment type="caution">
    <text evidence="5">The sequence shown here is derived from an EMBL/GenBank/DDBJ whole genome shotgun (WGS) entry which is preliminary data.</text>
</comment>
<dbReference type="AlphaFoldDB" id="A0A3R7IVU0"/>
<evidence type="ECO:0000256" key="2">
    <source>
        <dbReference type="ARBA" id="ARBA00023125"/>
    </source>
</evidence>
<dbReference type="PANTHER" id="PTHR30349">
    <property type="entry name" value="PHAGE INTEGRASE-RELATED"/>
    <property type="match status" value="1"/>
</dbReference>
<dbReference type="PROSITE" id="PS51898">
    <property type="entry name" value="TYR_RECOMBINASE"/>
    <property type="match status" value="1"/>
</dbReference>
<dbReference type="InterPro" id="IPR011010">
    <property type="entry name" value="DNA_brk_join_enz"/>
</dbReference>